<dbReference type="GO" id="GO:0005524">
    <property type="term" value="F:ATP binding"/>
    <property type="evidence" value="ECO:0007669"/>
    <property type="project" value="UniProtKB-UniRule"/>
</dbReference>
<comment type="catalytic activity">
    <reaction evidence="8">
        <text>L-threonyl-[protein] + ATP = O-phospho-L-threonyl-[protein] + ADP + H(+)</text>
        <dbReference type="Rhea" id="RHEA:46608"/>
        <dbReference type="Rhea" id="RHEA-COMP:11060"/>
        <dbReference type="Rhea" id="RHEA-COMP:11605"/>
        <dbReference type="ChEBI" id="CHEBI:15378"/>
        <dbReference type="ChEBI" id="CHEBI:30013"/>
        <dbReference type="ChEBI" id="CHEBI:30616"/>
        <dbReference type="ChEBI" id="CHEBI:61977"/>
        <dbReference type="ChEBI" id="CHEBI:456216"/>
        <dbReference type="EC" id="2.7.11.1"/>
    </reaction>
</comment>
<dbReference type="GO" id="GO:0004674">
    <property type="term" value="F:protein serine/threonine kinase activity"/>
    <property type="evidence" value="ECO:0007669"/>
    <property type="project" value="UniProtKB-KW"/>
</dbReference>
<comment type="caution">
    <text evidence="14">The sequence shown here is derived from an EMBL/GenBank/DDBJ whole genome shotgun (WGS) entry which is preliminary data.</text>
</comment>
<protein>
    <recommendedName>
        <fullName evidence="2">non-specific serine/threonine protein kinase</fullName>
        <ecNumber evidence="2">2.7.11.1</ecNumber>
    </recommendedName>
</protein>
<evidence type="ECO:0000313" key="14">
    <source>
        <dbReference type="EMBL" id="KAF6717626.1"/>
    </source>
</evidence>
<evidence type="ECO:0000259" key="13">
    <source>
        <dbReference type="PROSITE" id="PS50011"/>
    </source>
</evidence>
<dbReference type="InterPro" id="IPR017441">
    <property type="entry name" value="Protein_kinase_ATP_BS"/>
</dbReference>
<dbReference type="FunFam" id="1.10.510.10:FF:000571">
    <property type="entry name" value="Maternal embryonic leucine zipper kinase"/>
    <property type="match status" value="1"/>
</dbReference>
<reference evidence="14" key="1">
    <citation type="journal article" name="BMC Genomics">
        <title>Long-read sequencing and de novo genome assembly of marine medaka (Oryzias melastigma).</title>
        <authorList>
            <person name="Liang P."/>
            <person name="Saqib H.S.A."/>
            <person name="Ni X."/>
            <person name="Shen Y."/>
        </authorList>
    </citation>
    <scope>NUCLEOTIDE SEQUENCE</scope>
    <source>
        <strain evidence="14">Bigg-433</strain>
    </source>
</reference>
<proteinExistence type="inferred from homology"/>
<evidence type="ECO:0000256" key="6">
    <source>
        <dbReference type="ARBA" id="ARBA00022777"/>
    </source>
</evidence>
<evidence type="ECO:0000256" key="3">
    <source>
        <dbReference type="ARBA" id="ARBA00022527"/>
    </source>
</evidence>
<dbReference type="GO" id="GO:0005737">
    <property type="term" value="C:cytoplasm"/>
    <property type="evidence" value="ECO:0007669"/>
    <property type="project" value="TreeGrafter"/>
</dbReference>
<dbReference type="PANTHER" id="PTHR22984:SF24">
    <property type="entry name" value="SERINE_THREONINE-PROTEIN KINASE"/>
    <property type="match status" value="1"/>
</dbReference>
<feature type="domain" description="Protein kinase" evidence="13">
    <location>
        <begin position="9"/>
        <end position="262"/>
    </location>
</feature>
<dbReference type="Proteomes" id="UP000646548">
    <property type="component" value="Unassembled WGS sequence"/>
</dbReference>
<dbReference type="EC" id="2.7.11.1" evidence="2"/>
<dbReference type="InterPro" id="IPR000719">
    <property type="entry name" value="Prot_kinase_dom"/>
</dbReference>
<dbReference type="GO" id="GO:0007346">
    <property type="term" value="P:regulation of mitotic cell cycle"/>
    <property type="evidence" value="ECO:0007669"/>
    <property type="project" value="TreeGrafter"/>
</dbReference>
<dbReference type="PROSITE" id="PS50011">
    <property type="entry name" value="PROTEIN_KINASE_DOM"/>
    <property type="match status" value="1"/>
</dbReference>
<keyword evidence="4" id="KW-0808">Transferase</keyword>
<dbReference type="InterPro" id="IPR051138">
    <property type="entry name" value="PIM_Ser/Thr_kinase"/>
</dbReference>
<dbReference type="AlphaFoldDB" id="A0A834C0N2"/>
<keyword evidence="7 10" id="KW-0067">ATP-binding</keyword>
<comment type="catalytic activity">
    <reaction evidence="9">
        <text>L-seryl-[protein] + ATP = O-phospho-L-seryl-[protein] + ADP + H(+)</text>
        <dbReference type="Rhea" id="RHEA:17989"/>
        <dbReference type="Rhea" id="RHEA-COMP:9863"/>
        <dbReference type="Rhea" id="RHEA-COMP:11604"/>
        <dbReference type="ChEBI" id="CHEBI:15378"/>
        <dbReference type="ChEBI" id="CHEBI:29999"/>
        <dbReference type="ChEBI" id="CHEBI:30616"/>
        <dbReference type="ChEBI" id="CHEBI:83421"/>
        <dbReference type="ChEBI" id="CHEBI:456216"/>
        <dbReference type="EC" id="2.7.11.1"/>
    </reaction>
</comment>
<dbReference type="PROSITE" id="PS00108">
    <property type="entry name" value="PROTEIN_KINASE_ST"/>
    <property type="match status" value="1"/>
</dbReference>
<evidence type="ECO:0000256" key="1">
    <source>
        <dbReference type="ARBA" id="ARBA00005505"/>
    </source>
</evidence>
<evidence type="ECO:0000256" key="2">
    <source>
        <dbReference type="ARBA" id="ARBA00012513"/>
    </source>
</evidence>
<feature type="binding site" evidence="10">
    <location>
        <position position="38"/>
    </location>
    <ligand>
        <name>ATP</name>
        <dbReference type="ChEBI" id="CHEBI:30616"/>
    </ligand>
</feature>
<dbReference type="InterPro" id="IPR008271">
    <property type="entry name" value="Ser/Thr_kinase_AS"/>
</dbReference>
<name>A0A834C0N2_ORYME</name>
<evidence type="ECO:0000256" key="8">
    <source>
        <dbReference type="ARBA" id="ARBA00047899"/>
    </source>
</evidence>
<evidence type="ECO:0000256" key="5">
    <source>
        <dbReference type="ARBA" id="ARBA00022741"/>
    </source>
</evidence>
<dbReference type="InterPro" id="IPR011009">
    <property type="entry name" value="Kinase-like_dom_sf"/>
</dbReference>
<dbReference type="Pfam" id="PF00069">
    <property type="entry name" value="Pkinase"/>
    <property type="match status" value="1"/>
</dbReference>
<evidence type="ECO:0000256" key="10">
    <source>
        <dbReference type="PROSITE-ProRule" id="PRU10141"/>
    </source>
</evidence>
<dbReference type="SMART" id="SM00220">
    <property type="entry name" value="S_TKc"/>
    <property type="match status" value="1"/>
</dbReference>
<dbReference type="SUPFAM" id="SSF56112">
    <property type="entry name" value="Protein kinase-like (PK-like)"/>
    <property type="match status" value="1"/>
</dbReference>
<keyword evidence="6 14" id="KW-0418">Kinase</keyword>
<evidence type="ECO:0000256" key="9">
    <source>
        <dbReference type="ARBA" id="ARBA00048679"/>
    </source>
</evidence>
<accession>A0A834C0N2</accession>
<dbReference type="GO" id="GO:0043066">
    <property type="term" value="P:negative regulation of apoptotic process"/>
    <property type="evidence" value="ECO:0007669"/>
    <property type="project" value="TreeGrafter"/>
</dbReference>
<keyword evidence="5 10" id="KW-0547">Nucleotide-binding</keyword>
<dbReference type="EMBL" id="WKFB01000821">
    <property type="protein sequence ID" value="KAF6717626.1"/>
    <property type="molecule type" value="Genomic_DNA"/>
</dbReference>
<evidence type="ECO:0000256" key="11">
    <source>
        <dbReference type="RuleBase" id="RU000304"/>
    </source>
</evidence>
<organism evidence="14 15">
    <name type="scientific">Oryzias melastigma</name>
    <name type="common">Marine medaka</name>
    <dbReference type="NCBI Taxonomy" id="30732"/>
    <lineage>
        <taxon>Eukaryota</taxon>
        <taxon>Metazoa</taxon>
        <taxon>Chordata</taxon>
        <taxon>Craniata</taxon>
        <taxon>Vertebrata</taxon>
        <taxon>Euteleostomi</taxon>
        <taxon>Actinopterygii</taxon>
        <taxon>Neopterygii</taxon>
        <taxon>Teleostei</taxon>
        <taxon>Neoteleostei</taxon>
        <taxon>Acanthomorphata</taxon>
        <taxon>Ovalentaria</taxon>
        <taxon>Atherinomorphae</taxon>
        <taxon>Beloniformes</taxon>
        <taxon>Adrianichthyidae</taxon>
        <taxon>Oryziinae</taxon>
        <taxon>Oryzias</taxon>
    </lineage>
</organism>
<evidence type="ECO:0000256" key="12">
    <source>
        <dbReference type="SAM" id="MobiDB-lite"/>
    </source>
</evidence>
<keyword evidence="3 11" id="KW-0723">Serine/threonine-protein kinase</keyword>
<sequence length="344" mass="38436">MSSYLEKYCMSNKCLGEGGFGKVYLGNRRTDGISVAIKFVPFRITRCIEVDGVLKPLEAATLDMVAKDPPFPGIIRMLDYYMTQRGWLIVMEKPENMQDFHDYITSRVCLDEDESRCFLRQVVRALAHCHSCGVVHMDVKDDNLLLDPLKHELKLIDFGSAVFLEPDKEYSSFSGTSVYGPPERFTQGRYKALPSEVWSLGILLYDMVHGDVPFQNDKAILEGKLHFKKDLSEDCVALILRCLSASPEERPTLKDILAHPWMSEQGSEAHGCHCSARLGTLTKGDTPGLEPGLTLTAEAKLAVASTVRESISAEENEKLHHLSILTRGSGSPDESLPNTRRRTL</sequence>
<evidence type="ECO:0000313" key="15">
    <source>
        <dbReference type="Proteomes" id="UP000646548"/>
    </source>
</evidence>
<evidence type="ECO:0000256" key="7">
    <source>
        <dbReference type="ARBA" id="ARBA00022840"/>
    </source>
</evidence>
<evidence type="ECO:0000256" key="4">
    <source>
        <dbReference type="ARBA" id="ARBA00022679"/>
    </source>
</evidence>
<feature type="region of interest" description="Disordered" evidence="12">
    <location>
        <begin position="325"/>
        <end position="344"/>
    </location>
</feature>
<dbReference type="PANTHER" id="PTHR22984">
    <property type="entry name" value="SERINE/THREONINE-PROTEIN KINASE PIM"/>
    <property type="match status" value="1"/>
</dbReference>
<comment type="similarity">
    <text evidence="1">Belongs to the protein kinase superfamily. CAMK Ser/Thr protein kinase family. PIM subfamily.</text>
</comment>
<gene>
    <name evidence="14" type="ORF">FQA47_018306</name>
</gene>
<dbReference type="PROSITE" id="PS00107">
    <property type="entry name" value="PROTEIN_KINASE_ATP"/>
    <property type="match status" value="1"/>
</dbReference>
<dbReference type="Gene3D" id="3.30.200.20">
    <property type="entry name" value="Phosphorylase Kinase, domain 1"/>
    <property type="match status" value="1"/>
</dbReference>
<dbReference type="Gene3D" id="1.10.510.10">
    <property type="entry name" value="Transferase(Phosphotransferase) domain 1"/>
    <property type="match status" value="1"/>
</dbReference>